<dbReference type="AlphaFoldDB" id="A0A391NSJ7"/>
<evidence type="ECO:0000313" key="1">
    <source>
        <dbReference type="EMBL" id="GCA64235.1"/>
    </source>
</evidence>
<sequence>MARDEMKEEEEDQAPMVSLDAEDIAILRSYGRGPYGSSIEAAESRVKELMKEINIAAGVTEEDTGLAPPAEWDVPADKQTLARTQGLYVSKVTKIIPGEEETDPTKYLINLRQHARYEDVHMYNTHVHV</sequence>
<dbReference type="Proteomes" id="UP000265618">
    <property type="component" value="Unassembled WGS sequence"/>
</dbReference>
<accession>A0A391NSJ7</accession>
<dbReference type="EMBL" id="BDIP01006633">
    <property type="protein sequence ID" value="GCA64235.1"/>
    <property type="molecule type" value="Genomic_DNA"/>
</dbReference>
<evidence type="ECO:0000313" key="2">
    <source>
        <dbReference type="Proteomes" id="UP000265618"/>
    </source>
</evidence>
<reference evidence="1 2" key="1">
    <citation type="journal article" date="2018" name="PLoS ONE">
        <title>The draft genome of Kipferlia bialata reveals reductive genome evolution in fornicate parasites.</title>
        <authorList>
            <person name="Tanifuji G."/>
            <person name="Takabayashi S."/>
            <person name="Kume K."/>
            <person name="Takagi M."/>
            <person name="Nakayama T."/>
            <person name="Kamikawa R."/>
            <person name="Inagaki Y."/>
            <person name="Hashimoto T."/>
        </authorList>
    </citation>
    <scope>NUCLEOTIDE SEQUENCE [LARGE SCALE GENOMIC DNA]</scope>
    <source>
        <strain evidence="1">NY0173</strain>
    </source>
</reference>
<organism evidence="1 2">
    <name type="scientific">Kipferlia bialata</name>
    <dbReference type="NCBI Taxonomy" id="797122"/>
    <lineage>
        <taxon>Eukaryota</taxon>
        <taxon>Metamonada</taxon>
        <taxon>Carpediemonas-like organisms</taxon>
        <taxon>Kipferlia</taxon>
    </lineage>
</organism>
<dbReference type="OrthoDB" id="1937997at2759"/>
<gene>
    <name evidence="1" type="ORF">KIPB_013682</name>
</gene>
<proteinExistence type="predicted"/>
<protein>
    <submittedName>
        <fullName evidence="1">Uncharacterized protein</fullName>
    </submittedName>
</protein>
<name>A0A391NSJ7_9EUKA</name>
<comment type="caution">
    <text evidence="1">The sequence shown here is derived from an EMBL/GenBank/DDBJ whole genome shotgun (WGS) entry which is preliminary data.</text>
</comment>
<keyword evidence="2" id="KW-1185">Reference proteome</keyword>